<name>A0A7X2NEE9_9FIRM</name>
<organism evidence="3 4">
    <name type="scientific">Pseudoramibacter porci</name>
    <dbReference type="NCBI Taxonomy" id="2606631"/>
    <lineage>
        <taxon>Bacteria</taxon>
        <taxon>Bacillati</taxon>
        <taxon>Bacillota</taxon>
        <taxon>Clostridia</taxon>
        <taxon>Eubacteriales</taxon>
        <taxon>Eubacteriaceae</taxon>
        <taxon>Pseudoramibacter</taxon>
    </lineage>
</organism>
<dbReference type="InterPro" id="IPR010982">
    <property type="entry name" value="Lambda_DNA-bd_dom_sf"/>
</dbReference>
<dbReference type="CDD" id="cd00093">
    <property type="entry name" value="HTH_XRE"/>
    <property type="match status" value="1"/>
</dbReference>
<dbReference type="PANTHER" id="PTHR36924:SF1">
    <property type="entry name" value="ANTITOXIN HIGA-1"/>
    <property type="match status" value="1"/>
</dbReference>
<feature type="domain" description="HTH cro/C1-type" evidence="2">
    <location>
        <begin position="16"/>
        <end position="70"/>
    </location>
</feature>
<dbReference type="SMART" id="SM00530">
    <property type="entry name" value="HTH_XRE"/>
    <property type="match status" value="1"/>
</dbReference>
<reference evidence="3 4" key="1">
    <citation type="submission" date="2019-08" db="EMBL/GenBank/DDBJ databases">
        <title>In-depth cultivation of the pig gut microbiome towards novel bacterial diversity and tailored functional studies.</title>
        <authorList>
            <person name="Wylensek D."/>
            <person name="Hitch T.C.A."/>
            <person name="Clavel T."/>
        </authorList>
    </citation>
    <scope>NUCLEOTIDE SEQUENCE [LARGE SCALE GENOMIC DNA]</scope>
    <source>
        <strain evidence="3 4">RF-744-FAT-4</strain>
    </source>
</reference>
<keyword evidence="1" id="KW-0238">DNA-binding</keyword>
<dbReference type="Proteomes" id="UP000461754">
    <property type="component" value="Unassembled WGS sequence"/>
</dbReference>
<dbReference type="GO" id="GO:0003677">
    <property type="term" value="F:DNA binding"/>
    <property type="evidence" value="ECO:0007669"/>
    <property type="project" value="UniProtKB-KW"/>
</dbReference>
<accession>A0A7X2NEE9</accession>
<dbReference type="AlphaFoldDB" id="A0A7X2NEE9"/>
<evidence type="ECO:0000313" key="4">
    <source>
        <dbReference type="Proteomes" id="UP000461754"/>
    </source>
</evidence>
<dbReference type="RefSeq" id="WP_154575295.1">
    <property type="nucleotide sequence ID" value="NZ_VUMO01000001.1"/>
</dbReference>
<protein>
    <submittedName>
        <fullName evidence="3">Helix-turn-helix domain-containing protein</fullName>
    </submittedName>
</protein>
<sequence length="350" mass="39751">MVESKTYIATPPGATIKEQLSDRGITQKEFAARMDMSEKHISRLINGEVHLTPEVAERLEYVLGIPASFWNKLESIYREKLAKAKDENKMDEDISFSKKIPYKEMSKLGWVPKTSNLKERVVNLRKFFEVARLTSVTNKRITRIAWRKLGSSKKSDYALMAWAQQAKIEARKMEVSPINLQGLFEEIPQLREMTRQEPEKFCPALVDLMARHGIALVFLPHLGGSFLHGATFYDGGKIVMGLTVRGAYADRFWFSLFHELGHIHYGQIGKDDALTSEDEEKADLFARDRLISLVDYQTFVQNGDFSSRALSSAADHMGIDVGILVGRLQKENIIPYSKGNQLKKKYSLSA</sequence>
<evidence type="ECO:0000313" key="3">
    <source>
        <dbReference type="EMBL" id="MSS18884.1"/>
    </source>
</evidence>
<dbReference type="PROSITE" id="PS50943">
    <property type="entry name" value="HTH_CROC1"/>
    <property type="match status" value="1"/>
</dbReference>
<gene>
    <name evidence="3" type="ORF">FYJ52_00410</name>
</gene>
<dbReference type="InterPro" id="IPR001387">
    <property type="entry name" value="Cro/C1-type_HTH"/>
</dbReference>
<proteinExistence type="predicted"/>
<dbReference type="InterPro" id="IPR013430">
    <property type="entry name" value="Toxin_antidote_HigA"/>
</dbReference>
<evidence type="ECO:0000259" key="2">
    <source>
        <dbReference type="PROSITE" id="PS50943"/>
    </source>
</evidence>
<dbReference type="Pfam" id="PF01381">
    <property type="entry name" value="HTH_3"/>
    <property type="match status" value="1"/>
</dbReference>
<evidence type="ECO:0000256" key="1">
    <source>
        <dbReference type="ARBA" id="ARBA00023125"/>
    </source>
</evidence>
<comment type="caution">
    <text evidence="3">The sequence shown here is derived from an EMBL/GenBank/DDBJ whole genome shotgun (WGS) entry which is preliminary data.</text>
</comment>
<dbReference type="EMBL" id="VUMO01000001">
    <property type="protein sequence ID" value="MSS18884.1"/>
    <property type="molecule type" value="Genomic_DNA"/>
</dbReference>
<keyword evidence="4" id="KW-1185">Reference proteome</keyword>
<dbReference type="PANTHER" id="PTHR36924">
    <property type="entry name" value="ANTITOXIN HIGA-1"/>
    <property type="match status" value="1"/>
</dbReference>
<dbReference type="Gene3D" id="1.10.260.40">
    <property type="entry name" value="lambda repressor-like DNA-binding domains"/>
    <property type="match status" value="1"/>
</dbReference>
<dbReference type="SUPFAM" id="SSF47413">
    <property type="entry name" value="lambda repressor-like DNA-binding domains"/>
    <property type="match status" value="1"/>
</dbReference>